<dbReference type="OrthoDB" id="264795at2759"/>
<accession>A0A067PWA5</accession>
<dbReference type="AlphaFoldDB" id="A0A067PWA5"/>
<dbReference type="STRING" id="933084.A0A067PWA5"/>
<proteinExistence type="predicted"/>
<name>A0A067PWA5_9AGAM</name>
<dbReference type="EMBL" id="KL197718">
    <property type="protein sequence ID" value="KDQ58155.1"/>
    <property type="molecule type" value="Genomic_DNA"/>
</dbReference>
<organism evidence="1 2">
    <name type="scientific">Jaapia argillacea MUCL 33604</name>
    <dbReference type="NCBI Taxonomy" id="933084"/>
    <lineage>
        <taxon>Eukaryota</taxon>
        <taxon>Fungi</taxon>
        <taxon>Dikarya</taxon>
        <taxon>Basidiomycota</taxon>
        <taxon>Agaricomycotina</taxon>
        <taxon>Agaricomycetes</taxon>
        <taxon>Agaricomycetidae</taxon>
        <taxon>Jaapiales</taxon>
        <taxon>Jaapiaceae</taxon>
        <taxon>Jaapia</taxon>
    </lineage>
</organism>
<dbReference type="InParanoid" id="A0A067PWA5"/>
<evidence type="ECO:0000313" key="1">
    <source>
        <dbReference type="EMBL" id="KDQ58155.1"/>
    </source>
</evidence>
<reference evidence="2" key="1">
    <citation type="journal article" date="2014" name="Proc. Natl. Acad. Sci. U.S.A.">
        <title>Extensive sampling of basidiomycete genomes demonstrates inadequacy of the white-rot/brown-rot paradigm for wood decay fungi.</title>
        <authorList>
            <person name="Riley R."/>
            <person name="Salamov A.A."/>
            <person name="Brown D.W."/>
            <person name="Nagy L.G."/>
            <person name="Floudas D."/>
            <person name="Held B.W."/>
            <person name="Levasseur A."/>
            <person name="Lombard V."/>
            <person name="Morin E."/>
            <person name="Otillar R."/>
            <person name="Lindquist E.A."/>
            <person name="Sun H."/>
            <person name="LaButti K.M."/>
            <person name="Schmutz J."/>
            <person name="Jabbour D."/>
            <person name="Luo H."/>
            <person name="Baker S.E."/>
            <person name="Pisabarro A.G."/>
            <person name="Walton J.D."/>
            <person name="Blanchette R.A."/>
            <person name="Henrissat B."/>
            <person name="Martin F."/>
            <person name="Cullen D."/>
            <person name="Hibbett D.S."/>
            <person name="Grigoriev I.V."/>
        </authorList>
    </citation>
    <scope>NUCLEOTIDE SEQUENCE [LARGE SCALE GENOMIC DNA]</scope>
    <source>
        <strain evidence="2">MUCL 33604</strain>
    </source>
</reference>
<dbReference type="HOGENOM" id="CLU_1289078_0_0_1"/>
<dbReference type="Proteomes" id="UP000027265">
    <property type="component" value="Unassembled WGS sequence"/>
</dbReference>
<protein>
    <submittedName>
        <fullName evidence="1">Uncharacterized protein</fullName>
    </submittedName>
</protein>
<evidence type="ECO:0000313" key="2">
    <source>
        <dbReference type="Proteomes" id="UP000027265"/>
    </source>
</evidence>
<sequence>MDLDLVGRLQQQISLRALFKQFASAWQEFASDSVEKCSTSLQFDWRLFRQALHALIRTLRAITDHIALLLKHPDSQATLSLVYLNEIVDSDSAYDSVLSWLEEDTLNAVSAAIVSDLQSHRDMGASFPVSSFIDCLPDLEFGRVEHALSVDGNAVVSLPKKELADSVQAFILTIESESAAFYQIVLEHARRLTPKRRIDEDEDEEGLLHPRRRG</sequence>
<gene>
    <name evidence="1" type="ORF">JAAARDRAFT_258791</name>
</gene>
<keyword evidence="2" id="KW-1185">Reference proteome</keyword>